<dbReference type="InterPro" id="IPR036400">
    <property type="entry name" value="Cyt_B5-like_heme/steroid_sf"/>
</dbReference>
<dbReference type="InterPro" id="IPR018506">
    <property type="entry name" value="Cyt_B5_heme-BS"/>
</dbReference>
<dbReference type="Pfam" id="PF00173">
    <property type="entry name" value="Cyt-b5"/>
    <property type="match status" value="1"/>
</dbReference>
<comment type="caution">
    <text evidence="10">The sequence shown here is derived from an EMBL/GenBank/DDBJ whole genome shotgun (WGS) entry which is preliminary data.</text>
</comment>
<gene>
    <name evidence="10" type="ORF">RI129_004247</name>
</gene>
<dbReference type="GO" id="GO:0020037">
    <property type="term" value="F:heme binding"/>
    <property type="evidence" value="ECO:0007669"/>
    <property type="project" value="UniProtKB-UniRule"/>
</dbReference>
<evidence type="ECO:0000256" key="1">
    <source>
        <dbReference type="ARBA" id="ARBA00004370"/>
    </source>
</evidence>
<dbReference type="PROSITE" id="PS00191">
    <property type="entry name" value="CYTOCHROME_B5_1"/>
    <property type="match status" value="1"/>
</dbReference>
<evidence type="ECO:0000256" key="3">
    <source>
        <dbReference type="ARBA" id="ARBA00022692"/>
    </source>
</evidence>
<evidence type="ECO:0000313" key="10">
    <source>
        <dbReference type="EMBL" id="KAK5645783.1"/>
    </source>
</evidence>
<proteinExistence type="inferred from homology"/>
<evidence type="ECO:0000256" key="2">
    <source>
        <dbReference type="ARBA" id="ARBA00022617"/>
    </source>
</evidence>
<comment type="subcellular location">
    <subcellularLocation>
        <location evidence="1">Membrane</location>
    </subcellularLocation>
</comment>
<dbReference type="PRINTS" id="PR00363">
    <property type="entry name" value="CYTOCHROMEB5"/>
</dbReference>
<dbReference type="InterPro" id="IPR050668">
    <property type="entry name" value="Cytochrome_b5"/>
</dbReference>
<keyword evidence="3" id="KW-0812">Transmembrane</keyword>
<keyword evidence="4 8" id="KW-0479">Metal-binding</keyword>
<dbReference type="GO" id="GO:0016020">
    <property type="term" value="C:membrane"/>
    <property type="evidence" value="ECO:0007669"/>
    <property type="project" value="UniProtKB-SubCell"/>
</dbReference>
<protein>
    <recommendedName>
        <fullName evidence="9">Cytochrome b5 heme-binding domain-containing protein</fullName>
    </recommendedName>
</protein>
<dbReference type="InterPro" id="IPR001199">
    <property type="entry name" value="Cyt_B5-like_heme/steroid-bd"/>
</dbReference>
<organism evidence="10 11">
    <name type="scientific">Pyrocoelia pectoralis</name>
    <dbReference type="NCBI Taxonomy" id="417401"/>
    <lineage>
        <taxon>Eukaryota</taxon>
        <taxon>Metazoa</taxon>
        <taxon>Ecdysozoa</taxon>
        <taxon>Arthropoda</taxon>
        <taxon>Hexapoda</taxon>
        <taxon>Insecta</taxon>
        <taxon>Pterygota</taxon>
        <taxon>Neoptera</taxon>
        <taxon>Endopterygota</taxon>
        <taxon>Coleoptera</taxon>
        <taxon>Polyphaga</taxon>
        <taxon>Elateriformia</taxon>
        <taxon>Elateroidea</taxon>
        <taxon>Lampyridae</taxon>
        <taxon>Lampyrinae</taxon>
        <taxon>Pyrocoelia</taxon>
    </lineage>
</organism>
<dbReference type="GO" id="GO:0046872">
    <property type="term" value="F:metal ion binding"/>
    <property type="evidence" value="ECO:0007669"/>
    <property type="project" value="UniProtKB-UniRule"/>
</dbReference>
<dbReference type="Proteomes" id="UP001329430">
    <property type="component" value="Chromosome 3"/>
</dbReference>
<evidence type="ECO:0000259" key="9">
    <source>
        <dbReference type="PROSITE" id="PS50255"/>
    </source>
</evidence>
<dbReference type="PROSITE" id="PS50255">
    <property type="entry name" value="CYTOCHROME_B5_2"/>
    <property type="match status" value="1"/>
</dbReference>
<evidence type="ECO:0000256" key="4">
    <source>
        <dbReference type="ARBA" id="ARBA00022723"/>
    </source>
</evidence>
<accession>A0AAN7VIG7</accession>
<dbReference type="SUPFAM" id="SSF55856">
    <property type="entry name" value="Cytochrome b5-like heme/steroid binding domain"/>
    <property type="match status" value="1"/>
</dbReference>
<evidence type="ECO:0000256" key="8">
    <source>
        <dbReference type="RuleBase" id="RU362121"/>
    </source>
</evidence>
<evidence type="ECO:0000256" key="6">
    <source>
        <dbReference type="ARBA" id="ARBA00023136"/>
    </source>
</evidence>
<feature type="domain" description="Cytochrome b5 heme-binding" evidence="9">
    <location>
        <begin position="30"/>
        <end position="106"/>
    </location>
</feature>
<keyword evidence="5 8" id="KW-0408">Iron</keyword>
<dbReference type="EMBL" id="JAVRBK010000003">
    <property type="protein sequence ID" value="KAK5645783.1"/>
    <property type="molecule type" value="Genomic_DNA"/>
</dbReference>
<name>A0AAN7VIG7_9COLE</name>
<dbReference type="SMART" id="SM01117">
    <property type="entry name" value="Cyt-b5"/>
    <property type="match status" value="1"/>
</dbReference>
<keyword evidence="11" id="KW-1185">Reference proteome</keyword>
<evidence type="ECO:0000256" key="7">
    <source>
        <dbReference type="ARBA" id="ARBA00038168"/>
    </source>
</evidence>
<sequence length="125" mass="14052">MAQSKTLTNPKIAPIRFKSRIKLSTSFPGERIITLEEVSWHDTISDCWIVIYDRVYDITDFLKEHPGGHDVLLDYAGRDGTCAFRGVGHSKAAHGALKEFLIGELPMEERLFRKPSGLKLIGIPD</sequence>
<dbReference type="PANTHER" id="PTHR19359:SF41">
    <property type="entry name" value="GEO08203P1"/>
    <property type="match status" value="1"/>
</dbReference>
<dbReference type="Gene3D" id="3.10.120.10">
    <property type="entry name" value="Cytochrome b5-like heme/steroid binding domain"/>
    <property type="match status" value="1"/>
</dbReference>
<dbReference type="PANTHER" id="PTHR19359">
    <property type="entry name" value="CYTOCHROME B5"/>
    <property type="match status" value="1"/>
</dbReference>
<evidence type="ECO:0000256" key="5">
    <source>
        <dbReference type="ARBA" id="ARBA00023004"/>
    </source>
</evidence>
<keyword evidence="6" id="KW-0472">Membrane</keyword>
<comment type="similarity">
    <text evidence="7 8">Belongs to the cytochrome b5 family.</text>
</comment>
<evidence type="ECO:0000313" key="11">
    <source>
        <dbReference type="Proteomes" id="UP001329430"/>
    </source>
</evidence>
<reference evidence="10 11" key="1">
    <citation type="journal article" date="2024" name="Insects">
        <title>An Improved Chromosome-Level Genome Assembly of the Firefly Pyrocoelia pectoralis.</title>
        <authorList>
            <person name="Fu X."/>
            <person name="Meyer-Rochow V.B."/>
            <person name="Ballantyne L."/>
            <person name="Zhu X."/>
        </authorList>
    </citation>
    <scope>NUCLEOTIDE SEQUENCE [LARGE SCALE GENOMIC DNA]</scope>
    <source>
        <strain evidence="10">XCY_ONT2</strain>
    </source>
</reference>
<dbReference type="FunFam" id="3.10.120.10:FF:000002">
    <property type="entry name" value="Cytochrome b5 type B"/>
    <property type="match status" value="1"/>
</dbReference>
<keyword evidence="2 8" id="KW-0349">Heme</keyword>
<dbReference type="AlphaFoldDB" id="A0AAN7VIG7"/>